<accession>A0ABX7QWN7</accession>
<name>A0ABX7QWN7_9GAMM</name>
<evidence type="ECO:0000313" key="3">
    <source>
        <dbReference type="Proteomes" id="UP000662770"/>
    </source>
</evidence>
<gene>
    <name evidence="2" type="ORF">JYB87_07465</name>
</gene>
<dbReference type="PANTHER" id="PTHR30068">
    <property type="entry name" value="URONATE ISOMERASE"/>
    <property type="match status" value="1"/>
</dbReference>
<dbReference type="Pfam" id="PF01553">
    <property type="entry name" value="Acyltransferase"/>
    <property type="match status" value="1"/>
</dbReference>
<keyword evidence="2" id="KW-0012">Acyltransferase</keyword>
<keyword evidence="2" id="KW-0808">Transferase</keyword>
<dbReference type="PANTHER" id="PTHR30068:SF3">
    <property type="entry name" value="PHOSPHOLIPID_GLYCEROL ACYLTRANSFERASE DOMAIN-CONTAINING PROTEIN"/>
    <property type="match status" value="1"/>
</dbReference>
<protein>
    <submittedName>
        <fullName evidence="2">1-acyl-sn-glycerol-3-phosphate acyltransferase</fullName>
    </submittedName>
</protein>
<dbReference type="InterPro" id="IPR002123">
    <property type="entry name" value="Plipid/glycerol_acylTrfase"/>
</dbReference>
<dbReference type="GO" id="GO:0016746">
    <property type="term" value="F:acyltransferase activity"/>
    <property type="evidence" value="ECO:0007669"/>
    <property type="project" value="UniProtKB-KW"/>
</dbReference>
<dbReference type="RefSeq" id="WP_207356243.1">
    <property type="nucleotide sequence ID" value="NZ_CP071503.1"/>
</dbReference>
<dbReference type="SUPFAM" id="SSF69593">
    <property type="entry name" value="Glycerol-3-phosphate (1)-acyltransferase"/>
    <property type="match status" value="1"/>
</dbReference>
<organism evidence="2 3">
    <name type="scientific">Shewanella avicenniae</name>
    <dbReference type="NCBI Taxonomy" id="2814294"/>
    <lineage>
        <taxon>Bacteria</taxon>
        <taxon>Pseudomonadati</taxon>
        <taxon>Pseudomonadota</taxon>
        <taxon>Gammaproteobacteria</taxon>
        <taxon>Alteromonadales</taxon>
        <taxon>Shewanellaceae</taxon>
        <taxon>Shewanella</taxon>
    </lineage>
</organism>
<feature type="domain" description="Phospholipid/glycerol acyltransferase" evidence="1">
    <location>
        <begin position="90"/>
        <end position="193"/>
    </location>
</feature>
<evidence type="ECO:0000313" key="2">
    <source>
        <dbReference type="EMBL" id="QSX35048.1"/>
    </source>
</evidence>
<dbReference type="EMBL" id="CP071503">
    <property type="protein sequence ID" value="QSX35048.1"/>
    <property type="molecule type" value="Genomic_DNA"/>
</dbReference>
<proteinExistence type="predicted"/>
<dbReference type="Proteomes" id="UP000662770">
    <property type="component" value="Chromosome"/>
</dbReference>
<evidence type="ECO:0000259" key="1">
    <source>
        <dbReference type="Pfam" id="PF01553"/>
    </source>
</evidence>
<reference evidence="2 3" key="1">
    <citation type="submission" date="2021-03" db="EMBL/GenBank/DDBJ databases">
        <title>Novel species identification of genus Shewanella.</title>
        <authorList>
            <person name="Liu G."/>
            <person name="Zhang Q."/>
        </authorList>
    </citation>
    <scope>NUCLEOTIDE SEQUENCE [LARGE SCALE GENOMIC DNA]</scope>
    <source>
        <strain evidence="2 3">FJAT-51800</strain>
    </source>
</reference>
<keyword evidence="3" id="KW-1185">Reference proteome</keyword>
<sequence length="397" mass="44449">MNNTDFDDIRPYFDTEVNDVLARVLATPDFIRAMAHLRFPKLARIAPWFAYPLVSWGLKKRAAKLNTVHDVQLLVLQYLEQMKARTVSEMTVSGIENLPKDKACLFISNHRDIVLDPALVNYALHENGQRTIRIAVGDNLMTEKYVEDLIRVNKSFVVKRSAKSPREKLKASKQLSAFIYQSLTTDNEHIWIAQREGRAKNGDDRTNPAVISMLGLNRPKTEPFADYVKSLNIVPVAISYEWDPCDVAKAKELHCLAESGCYAKQDSEDLDSIVAGFTGQKGHIHLAFGQPLQAEYDSAEAVAAAINEQIWQLYLVQPSNLIAYKQLQDATVKAATAAEQQASQLLAARMQGLNAKEQQLLLQMYAQPIVNQRHEAVVDTCTEDTLQASAAEPELVL</sequence>